<accession>A0A9P8RFT3</accession>
<evidence type="ECO:0000256" key="1">
    <source>
        <dbReference type="ARBA" id="ARBA00001954"/>
    </source>
</evidence>
<name>A0A9P8RFT3_9PEZI</name>
<dbReference type="FunFam" id="3.60.130.10:FF:000008">
    <property type="entry name" value="Alpha-ketoglutarate-dependent taurine dioxygenase"/>
    <property type="match status" value="1"/>
</dbReference>
<dbReference type="GO" id="GO:0005737">
    <property type="term" value="C:cytoplasm"/>
    <property type="evidence" value="ECO:0007669"/>
    <property type="project" value="TreeGrafter"/>
</dbReference>
<comment type="caution">
    <text evidence="8">The sequence shown here is derived from an EMBL/GenBank/DDBJ whole genome shotgun (WGS) entry which is preliminary data.</text>
</comment>
<dbReference type="GeneID" id="70138250"/>
<comment type="cofactor">
    <cofactor evidence="1">
        <name>Fe(2+)</name>
        <dbReference type="ChEBI" id="CHEBI:29033"/>
    </cofactor>
</comment>
<evidence type="ECO:0000256" key="4">
    <source>
        <dbReference type="ARBA" id="ARBA00022964"/>
    </source>
</evidence>
<dbReference type="GO" id="GO:0016706">
    <property type="term" value="F:2-oxoglutarate-dependent dioxygenase activity"/>
    <property type="evidence" value="ECO:0007669"/>
    <property type="project" value="TreeGrafter"/>
</dbReference>
<dbReference type="RefSeq" id="XP_045951558.1">
    <property type="nucleotide sequence ID" value="XM_046109359.1"/>
</dbReference>
<proteinExistence type="inferred from homology"/>
<keyword evidence="3" id="KW-0479">Metal-binding</keyword>
<protein>
    <submittedName>
        <fullName evidence="8">TfdA family taurine catabolism dioxygenase TauD</fullName>
    </submittedName>
</protein>
<evidence type="ECO:0000313" key="9">
    <source>
        <dbReference type="Proteomes" id="UP000758603"/>
    </source>
</evidence>
<feature type="domain" description="TauD/TfdA-like" evidence="7">
    <location>
        <begin position="87"/>
        <end position="348"/>
    </location>
</feature>
<dbReference type="GO" id="GO:0046872">
    <property type="term" value="F:metal ion binding"/>
    <property type="evidence" value="ECO:0007669"/>
    <property type="project" value="UniProtKB-KW"/>
</dbReference>
<dbReference type="EMBL" id="JAGPXC010000012">
    <property type="protein sequence ID" value="KAH6645044.1"/>
    <property type="molecule type" value="Genomic_DNA"/>
</dbReference>
<dbReference type="Pfam" id="PF02668">
    <property type="entry name" value="TauD"/>
    <property type="match status" value="1"/>
</dbReference>
<evidence type="ECO:0000256" key="5">
    <source>
        <dbReference type="ARBA" id="ARBA00023002"/>
    </source>
</evidence>
<dbReference type="InterPro" id="IPR051323">
    <property type="entry name" value="AtsK-like"/>
</dbReference>
<reference evidence="8" key="1">
    <citation type="journal article" date="2021" name="Nat. Commun.">
        <title>Genetic determinants of endophytism in the Arabidopsis root mycobiome.</title>
        <authorList>
            <person name="Mesny F."/>
            <person name="Miyauchi S."/>
            <person name="Thiergart T."/>
            <person name="Pickel B."/>
            <person name="Atanasova L."/>
            <person name="Karlsson M."/>
            <person name="Huettel B."/>
            <person name="Barry K.W."/>
            <person name="Haridas S."/>
            <person name="Chen C."/>
            <person name="Bauer D."/>
            <person name="Andreopoulos W."/>
            <person name="Pangilinan J."/>
            <person name="LaButti K."/>
            <person name="Riley R."/>
            <person name="Lipzen A."/>
            <person name="Clum A."/>
            <person name="Drula E."/>
            <person name="Henrissat B."/>
            <person name="Kohler A."/>
            <person name="Grigoriev I.V."/>
            <person name="Martin F.M."/>
            <person name="Hacquard S."/>
        </authorList>
    </citation>
    <scope>NUCLEOTIDE SEQUENCE</scope>
    <source>
        <strain evidence="8">MPI-SDFR-AT-0073</strain>
    </source>
</reference>
<evidence type="ECO:0000256" key="3">
    <source>
        <dbReference type="ARBA" id="ARBA00022723"/>
    </source>
</evidence>
<organism evidence="8 9">
    <name type="scientific">Truncatella angustata</name>
    <dbReference type="NCBI Taxonomy" id="152316"/>
    <lineage>
        <taxon>Eukaryota</taxon>
        <taxon>Fungi</taxon>
        <taxon>Dikarya</taxon>
        <taxon>Ascomycota</taxon>
        <taxon>Pezizomycotina</taxon>
        <taxon>Sordariomycetes</taxon>
        <taxon>Xylariomycetidae</taxon>
        <taxon>Amphisphaeriales</taxon>
        <taxon>Sporocadaceae</taxon>
        <taxon>Truncatella</taxon>
    </lineage>
</organism>
<dbReference type="Gene3D" id="3.60.130.10">
    <property type="entry name" value="Clavaminate synthase-like"/>
    <property type="match status" value="1"/>
</dbReference>
<keyword evidence="6" id="KW-0408">Iron</keyword>
<dbReference type="AlphaFoldDB" id="A0A9P8RFT3"/>
<evidence type="ECO:0000313" key="8">
    <source>
        <dbReference type="EMBL" id="KAH6645044.1"/>
    </source>
</evidence>
<dbReference type="PANTHER" id="PTHR30468">
    <property type="entry name" value="ALPHA-KETOGLUTARATE-DEPENDENT SULFONATE DIOXYGENASE"/>
    <property type="match status" value="1"/>
</dbReference>
<evidence type="ECO:0000259" key="7">
    <source>
        <dbReference type="Pfam" id="PF02668"/>
    </source>
</evidence>
<dbReference type="OrthoDB" id="10257314at2759"/>
<evidence type="ECO:0000256" key="2">
    <source>
        <dbReference type="ARBA" id="ARBA00005896"/>
    </source>
</evidence>
<sequence>MSSAVVELSFENSRKPARDQLLIPERTRKRFEAAGIDLSNGYPAIPPPFQSVQEAESIFSKDRDFVDRGTFARKDKKALFEAAEKVIHLTNHVGTEIVGLQLKDLTDEQKDDLALLIAERCVVFFRDQEISPQEQVSLAQYLGELYPQGGHVPGLPEVAVIWPDFFAKTIRKPDYRNPFQGWHTDVAHERYPPGITHLHMDAVPEFGGDLLWASGYDAYSKLSPKFRKMIDGLHAVVRSRESFPDLDKPNANPRPAERVHPLVRVHPVTGWKSLYLSRAWTVRIVGLDKSESDLILSHLLTVYENNADTQVRFKWTPGSSALWDNRISLHTASWDYENKVERHGTRVTILGEEPYFDEKATSRRVALGLEDPQ</sequence>
<dbReference type="InterPro" id="IPR003819">
    <property type="entry name" value="TauD/TfdA-like"/>
</dbReference>
<dbReference type="SUPFAM" id="SSF51197">
    <property type="entry name" value="Clavaminate synthase-like"/>
    <property type="match status" value="1"/>
</dbReference>
<dbReference type="InterPro" id="IPR042098">
    <property type="entry name" value="TauD-like_sf"/>
</dbReference>
<keyword evidence="4 8" id="KW-0223">Dioxygenase</keyword>
<gene>
    <name evidence="8" type="ORF">BKA67DRAFT_696787</name>
</gene>
<dbReference type="Proteomes" id="UP000758603">
    <property type="component" value="Unassembled WGS sequence"/>
</dbReference>
<keyword evidence="5" id="KW-0560">Oxidoreductase</keyword>
<comment type="similarity">
    <text evidence="2">Belongs to the TfdA dioxygenase family.</text>
</comment>
<keyword evidence="9" id="KW-1185">Reference proteome</keyword>
<evidence type="ECO:0000256" key="6">
    <source>
        <dbReference type="ARBA" id="ARBA00023004"/>
    </source>
</evidence>
<dbReference type="PANTHER" id="PTHR30468:SF9">
    <property type="entry name" value="ALPHA-KETOGLUTARATE-DEPENDENT TAURINE DIOXYGENASE (AFU_ORTHOLOGUE AFUA_3G01010)"/>
    <property type="match status" value="1"/>
</dbReference>